<feature type="domain" description="SLH" evidence="15">
    <location>
        <begin position="1225"/>
        <end position="1288"/>
    </location>
</feature>
<keyword evidence="6" id="KW-0677">Repeat</keyword>
<dbReference type="PANTHER" id="PTHR31490:SF90">
    <property type="entry name" value="ENDO-1,4-BETA-XYLANASE A"/>
    <property type="match status" value="1"/>
</dbReference>
<keyword evidence="5 14" id="KW-0732">Signal</keyword>
<dbReference type="Gene3D" id="2.60.40.1190">
    <property type="match status" value="1"/>
</dbReference>
<feature type="region of interest" description="Disordered" evidence="13">
    <location>
        <begin position="901"/>
        <end position="955"/>
    </location>
</feature>
<keyword evidence="4 17" id="KW-0858">Xylan degradation</keyword>
<dbReference type="InterPro" id="IPR017853">
    <property type="entry name" value="GH"/>
</dbReference>
<dbReference type="InterPro" id="IPR031158">
    <property type="entry name" value="GH10_AS"/>
</dbReference>
<dbReference type="Pfam" id="PF00395">
    <property type="entry name" value="SLH"/>
    <property type="match status" value="3"/>
</dbReference>
<comment type="pathway">
    <text evidence="2">Glycan degradation; xylan degradation.</text>
</comment>
<evidence type="ECO:0000256" key="7">
    <source>
        <dbReference type="ARBA" id="ARBA00022801"/>
    </source>
</evidence>
<evidence type="ECO:0000256" key="4">
    <source>
        <dbReference type="ARBA" id="ARBA00022651"/>
    </source>
</evidence>
<sequence length="1345" mass="145742">MRMLKPIISIVLAAAMLIPSAWLAPVAKAAAPDTTVSADTATVYHETFVSGKGLASQSGGASLTPVTGKVFAGNTDGAALYVSNRTNNWDAVDFEFSDMGLVNGKTYTVTASVYVDADVIVPGGAQAYIQTISSYGLLASVNYEAGQAITLTKEFTVDTDKDTTLRVQSNDTGKTVPFYIGDLLITEKKAAVEPTPAPEPPRDPALPFTTVTFEDQTAGGFAGRAGTETITVSDEANHTADGAYALKVEGRTGSWHGPTLRVEKYVDKGSEYTISLWVKMISPASSQIQLSTQIGNGSSANYVQFAPKTVSASDGWIQFEGTYRYNNVSSEYLTLYVESPDATASFYIDDISFENTGSGAIDIQKDLTPLKDAYQNDFLVGNAITAEDLDGVRLELLKMHHNVATAGNAMKPDALQPTKGGFTFTAADALVNKVLDEGMQMHGHVLVWHQQSPAWLNTTTDAENNTIPLGREEALENLRTHIETVMEHFGDKVISWDVVNEAMKDNPSNPADWKAALRESPWNSAIGTDYVEQAFLAAREVLDAHSDWDIKLYYNDYNEDNQNKAQAIYSMVKEINDKYALTHSGKRLIDGVGMQGHYNLNTNLENVKLSLEKFISLGVEVSISELDLTAGSNSQITEAQANAQGYAYAQLFNMFKAHAANISRVTFWGLNDTSSWRASQNPLLFDRNLQAKPAYYGVIDPGKFIAEHTPETVDANQSTANFATPVVDGTVDAVWSQTAEMPINRYQMAWQGASGITKALWDDHNLYLLIQVNDAQLNKSSINAHEQDSVEIFLDQNNAKTTFYQGDDGQYRVNFDNETSFNPPSIATGFESATRISGTNYTVEVKIPLQSVTPANDLKLGFDVQINDAKDGSRQSVAAWNDTTGTGYMDTSVYGVLTLTGKPAGSAPTPTPAPEVTPTPAPETTPTQAPEATATPAPINNSGSGFSPLSPQTASVENKDGVVTIKLEVISDKGRAKGTIPSETLKKALEQASPAANGKKQIVIDVAKQADAKVYEVQLPAASLKGQENFALVLKTEHAEILIPSDMLSNLTETTEQVYIRVNRTSTDSLDPVTRERIGNRPVIDLNLVAGDKVIAWNNPSAPVTVSIPYTPTAEELSNPELIVVWYLDGKGNATPIPNSRYEAATQSVVFQTTHFSTYAVDSVFKTFGDLQNVPWAKQAIDAMAAREVFQGTTKNSFFPEEFIKRVDFISLLIRALELKGTVENTTIFSDIPNSDFYHNELAIAKELGIANGFEDHTFRPNSKISRQDMMVMIVRALKAGGQPIEASGSVDGYADAAGISGYAKDSVTFLVKSGVVNGKNGRIAPNDSLTRAEAAVILHRIWNL</sequence>
<evidence type="ECO:0000256" key="13">
    <source>
        <dbReference type="SAM" id="MobiDB-lite"/>
    </source>
</evidence>
<evidence type="ECO:0000256" key="8">
    <source>
        <dbReference type="ARBA" id="ARBA00023277"/>
    </source>
</evidence>
<evidence type="ECO:0000259" key="16">
    <source>
        <dbReference type="PROSITE" id="PS51760"/>
    </source>
</evidence>
<dbReference type="Pfam" id="PF06452">
    <property type="entry name" value="CBM9_1"/>
    <property type="match status" value="1"/>
</dbReference>
<dbReference type="PANTHER" id="PTHR31490">
    <property type="entry name" value="GLYCOSYL HYDROLASE"/>
    <property type="match status" value="1"/>
</dbReference>
<dbReference type="InterPro" id="IPR008979">
    <property type="entry name" value="Galactose-bd-like_sf"/>
</dbReference>
<dbReference type="GO" id="GO:0031176">
    <property type="term" value="F:endo-1,4-beta-xylanase activity"/>
    <property type="evidence" value="ECO:0007669"/>
    <property type="project" value="UniProtKB-EC"/>
</dbReference>
<dbReference type="Pfam" id="PF00331">
    <property type="entry name" value="Glyco_hydro_10"/>
    <property type="match status" value="1"/>
</dbReference>
<dbReference type="SMART" id="SM00633">
    <property type="entry name" value="Glyco_10"/>
    <property type="match status" value="1"/>
</dbReference>
<dbReference type="Pfam" id="PF02018">
    <property type="entry name" value="CBM_4_9"/>
    <property type="match status" value="1"/>
</dbReference>
<dbReference type="EMBL" id="CP021780">
    <property type="protein sequence ID" value="ASA19867.1"/>
    <property type="molecule type" value="Genomic_DNA"/>
</dbReference>
<dbReference type="InterPro" id="IPR003305">
    <property type="entry name" value="CenC_carb-bd"/>
</dbReference>
<evidence type="ECO:0000256" key="9">
    <source>
        <dbReference type="ARBA" id="ARBA00023295"/>
    </source>
</evidence>
<protein>
    <recommendedName>
        <fullName evidence="12">Beta-xylanase</fullName>
        <ecNumber evidence="12">3.2.1.8</ecNumber>
    </recommendedName>
</protein>
<keyword evidence="7 12" id="KW-0378">Hydrolase</keyword>
<proteinExistence type="inferred from homology"/>
<dbReference type="InterPro" id="IPR044846">
    <property type="entry name" value="GH10"/>
</dbReference>
<dbReference type="Proteomes" id="UP000249890">
    <property type="component" value="Chromosome"/>
</dbReference>
<organism evidence="17 18">
    <name type="scientific">Paenibacillus donghaensis</name>
    <dbReference type="NCBI Taxonomy" id="414771"/>
    <lineage>
        <taxon>Bacteria</taxon>
        <taxon>Bacillati</taxon>
        <taxon>Bacillota</taxon>
        <taxon>Bacilli</taxon>
        <taxon>Bacillales</taxon>
        <taxon>Paenibacillaceae</taxon>
        <taxon>Paenibacillus</taxon>
    </lineage>
</organism>
<feature type="compositionally biased region" description="Low complexity" evidence="13">
    <location>
        <begin position="924"/>
        <end position="938"/>
    </location>
</feature>
<evidence type="ECO:0000256" key="6">
    <source>
        <dbReference type="ARBA" id="ARBA00022737"/>
    </source>
</evidence>
<dbReference type="SUPFAM" id="SSF49785">
    <property type="entry name" value="Galactose-binding domain-like"/>
    <property type="match status" value="2"/>
</dbReference>
<dbReference type="SUPFAM" id="SSF51445">
    <property type="entry name" value="(Trans)glycosidases"/>
    <property type="match status" value="1"/>
</dbReference>
<dbReference type="GO" id="GO:0045493">
    <property type="term" value="P:xylan catabolic process"/>
    <property type="evidence" value="ECO:0007669"/>
    <property type="project" value="UniProtKB-UniPathway"/>
</dbReference>
<keyword evidence="10 12" id="KW-0624">Polysaccharide degradation</keyword>
<evidence type="ECO:0000256" key="2">
    <source>
        <dbReference type="ARBA" id="ARBA00004851"/>
    </source>
</evidence>
<evidence type="ECO:0000313" key="18">
    <source>
        <dbReference type="Proteomes" id="UP000249890"/>
    </source>
</evidence>
<feature type="domain" description="SLH" evidence="15">
    <location>
        <begin position="1164"/>
        <end position="1224"/>
    </location>
</feature>
<evidence type="ECO:0000256" key="1">
    <source>
        <dbReference type="ARBA" id="ARBA00000681"/>
    </source>
</evidence>
<feature type="compositionally biased region" description="Polar residues" evidence="13">
    <location>
        <begin position="939"/>
        <end position="955"/>
    </location>
</feature>
<dbReference type="Gene3D" id="3.20.20.80">
    <property type="entry name" value="Glycosidases"/>
    <property type="match status" value="1"/>
</dbReference>
<evidence type="ECO:0000256" key="12">
    <source>
        <dbReference type="RuleBase" id="RU361174"/>
    </source>
</evidence>
<dbReference type="KEGG" id="pdh:B9T62_03035"/>
<dbReference type="PROSITE" id="PS00591">
    <property type="entry name" value="GH10_1"/>
    <property type="match status" value="1"/>
</dbReference>
<keyword evidence="9 12" id="KW-0326">Glycosidase</keyword>
<dbReference type="CDD" id="cd00005">
    <property type="entry name" value="CBM9_like_1"/>
    <property type="match status" value="1"/>
</dbReference>
<dbReference type="InterPro" id="IPR001000">
    <property type="entry name" value="GH10_dom"/>
</dbReference>
<dbReference type="PROSITE" id="PS51272">
    <property type="entry name" value="SLH"/>
    <property type="match status" value="3"/>
</dbReference>
<evidence type="ECO:0000256" key="11">
    <source>
        <dbReference type="PROSITE-ProRule" id="PRU10061"/>
    </source>
</evidence>
<reference evidence="17 18" key="1">
    <citation type="submission" date="2017-06" db="EMBL/GenBank/DDBJ databases">
        <title>Complete genome sequence of Paenibacillus donghaensis KCTC 13049T isolated from East Sea sediment, South Korea.</title>
        <authorList>
            <person name="Jung B.K."/>
            <person name="Hong S.-J."/>
            <person name="Shin J.-H."/>
        </authorList>
    </citation>
    <scope>NUCLEOTIDE SEQUENCE [LARGE SCALE GENOMIC DNA]</scope>
    <source>
        <strain evidence="17 18">KCTC 13049</strain>
    </source>
</reference>
<feature type="domain" description="GH10" evidence="16">
    <location>
        <begin position="364"/>
        <end position="701"/>
    </location>
</feature>
<comment type="catalytic activity">
    <reaction evidence="1 12">
        <text>Endohydrolysis of (1-&gt;4)-beta-D-xylosidic linkages in xylans.</text>
        <dbReference type="EC" id="3.2.1.8"/>
    </reaction>
</comment>
<dbReference type="OrthoDB" id="9809277at2"/>
<evidence type="ECO:0000256" key="5">
    <source>
        <dbReference type="ARBA" id="ARBA00022729"/>
    </source>
</evidence>
<feature type="chain" id="PRO_5039628896" description="Beta-xylanase" evidence="14">
    <location>
        <begin position="24"/>
        <end position="1345"/>
    </location>
</feature>
<feature type="domain" description="SLH" evidence="15">
    <location>
        <begin position="1291"/>
        <end position="1345"/>
    </location>
</feature>
<dbReference type="InterPro" id="IPR010502">
    <property type="entry name" value="Carb-bd_dom_fam9"/>
</dbReference>
<evidence type="ECO:0000313" key="17">
    <source>
        <dbReference type="EMBL" id="ASA19867.1"/>
    </source>
</evidence>
<gene>
    <name evidence="17" type="ORF">B9T62_03035</name>
</gene>
<dbReference type="Gene3D" id="2.60.120.260">
    <property type="entry name" value="Galactose-binding domain-like"/>
    <property type="match status" value="2"/>
</dbReference>
<evidence type="ECO:0000256" key="14">
    <source>
        <dbReference type="SAM" id="SignalP"/>
    </source>
</evidence>
<feature type="signal peptide" evidence="14">
    <location>
        <begin position="1"/>
        <end position="23"/>
    </location>
</feature>
<dbReference type="PRINTS" id="PR00134">
    <property type="entry name" value="GLHYDRLASE10"/>
</dbReference>
<feature type="compositionally biased region" description="Pro residues" evidence="13">
    <location>
        <begin position="909"/>
        <end position="923"/>
    </location>
</feature>
<dbReference type="RefSeq" id="WP_087913890.1">
    <property type="nucleotide sequence ID" value="NZ_CP021780.1"/>
</dbReference>
<evidence type="ECO:0000256" key="3">
    <source>
        <dbReference type="ARBA" id="ARBA00007495"/>
    </source>
</evidence>
<dbReference type="GO" id="GO:0030246">
    <property type="term" value="F:carbohydrate binding"/>
    <property type="evidence" value="ECO:0007669"/>
    <property type="project" value="InterPro"/>
</dbReference>
<keyword evidence="8 12" id="KW-0119">Carbohydrate metabolism</keyword>
<feature type="active site" description="Nucleophile" evidence="11">
    <location>
        <position position="625"/>
    </location>
</feature>
<dbReference type="SUPFAM" id="SSF49344">
    <property type="entry name" value="CBD9-like"/>
    <property type="match status" value="1"/>
</dbReference>
<dbReference type="UniPathway" id="UPA00114"/>
<dbReference type="EC" id="3.2.1.8" evidence="12"/>
<keyword evidence="18" id="KW-1185">Reference proteome</keyword>
<dbReference type="InterPro" id="IPR001119">
    <property type="entry name" value="SLH_dom"/>
</dbReference>
<evidence type="ECO:0000256" key="10">
    <source>
        <dbReference type="ARBA" id="ARBA00023326"/>
    </source>
</evidence>
<dbReference type="PROSITE" id="PS51760">
    <property type="entry name" value="GH10_2"/>
    <property type="match status" value="1"/>
</dbReference>
<accession>A0A2Z2K5J6</accession>
<evidence type="ECO:0000259" key="15">
    <source>
        <dbReference type="PROSITE" id="PS51272"/>
    </source>
</evidence>
<name>A0A2Z2K5J6_9BACL</name>
<comment type="similarity">
    <text evidence="3 12">Belongs to the glycosyl hydrolase 10 (cellulase F) family.</text>
</comment>